<name>A0A212C4S0_CEREH</name>
<accession>A0A212C4S0</accession>
<reference evidence="3 4" key="1">
    <citation type="journal article" date="2018" name="Mol. Genet. Genomics">
        <title>The red deer Cervus elaphus genome CerEla1.0: sequencing, annotating, genes, and chromosomes.</title>
        <authorList>
            <person name="Bana N.A."/>
            <person name="Nyiri A."/>
            <person name="Nagy J."/>
            <person name="Frank K."/>
            <person name="Nagy T."/>
            <person name="Steger V."/>
            <person name="Schiller M."/>
            <person name="Lakatos P."/>
            <person name="Sugar L."/>
            <person name="Horn P."/>
            <person name="Barta E."/>
            <person name="Orosz L."/>
        </authorList>
    </citation>
    <scope>NUCLEOTIDE SEQUENCE [LARGE SCALE GENOMIC DNA]</scope>
    <source>
        <strain evidence="3">Hungarian</strain>
    </source>
</reference>
<dbReference type="PANTHER" id="PTHR11875">
    <property type="entry name" value="TESTIS-SPECIFIC Y-ENCODED PROTEIN"/>
    <property type="match status" value="1"/>
</dbReference>
<dbReference type="Proteomes" id="UP000242450">
    <property type="component" value="Chromosome 30"/>
</dbReference>
<keyword evidence="4" id="KW-1185">Reference proteome</keyword>
<protein>
    <submittedName>
        <fullName evidence="3">Uncharacterized protein</fullName>
    </submittedName>
</protein>
<comment type="caution">
    <text evidence="3">The sequence shown here is derived from an EMBL/GenBank/DDBJ whole genome shotgun (WGS) entry which is preliminary data.</text>
</comment>
<evidence type="ECO:0000313" key="3">
    <source>
        <dbReference type="EMBL" id="OWK00966.1"/>
    </source>
</evidence>
<evidence type="ECO:0000256" key="1">
    <source>
        <dbReference type="ARBA" id="ARBA00009947"/>
    </source>
</evidence>
<comment type="similarity">
    <text evidence="1 2">Belongs to the nucleosome assembly protein (NAP) family.</text>
</comment>
<dbReference type="AlphaFoldDB" id="A0A212C4S0"/>
<dbReference type="SUPFAM" id="SSF143113">
    <property type="entry name" value="NAP-like"/>
    <property type="match status" value="1"/>
</dbReference>
<evidence type="ECO:0000256" key="2">
    <source>
        <dbReference type="RuleBase" id="RU003876"/>
    </source>
</evidence>
<gene>
    <name evidence="3" type="ORF">Celaphus_00016684</name>
</gene>
<dbReference type="InterPro" id="IPR037231">
    <property type="entry name" value="NAP-like_sf"/>
</dbReference>
<evidence type="ECO:0000313" key="4">
    <source>
        <dbReference type="Proteomes" id="UP000242450"/>
    </source>
</evidence>
<sequence length="92" mass="11016">MNHPHMLTMISDRDKDMLNYTINLEVQELGQCRYCCKLMFFFQTNSSFRKEVIVKEYHLSIIGYMASHLTLAQWFWDYEQGSSQLRPGHHQP</sequence>
<dbReference type="EMBL" id="MKHE01000030">
    <property type="protein sequence ID" value="OWK00966.1"/>
    <property type="molecule type" value="Genomic_DNA"/>
</dbReference>
<dbReference type="Pfam" id="PF00956">
    <property type="entry name" value="NAP"/>
    <property type="match status" value="1"/>
</dbReference>
<dbReference type="GO" id="GO:0005634">
    <property type="term" value="C:nucleus"/>
    <property type="evidence" value="ECO:0007669"/>
    <property type="project" value="InterPro"/>
</dbReference>
<organism evidence="3 4">
    <name type="scientific">Cervus elaphus hippelaphus</name>
    <name type="common">European red deer</name>
    <dbReference type="NCBI Taxonomy" id="46360"/>
    <lineage>
        <taxon>Eukaryota</taxon>
        <taxon>Metazoa</taxon>
        <taxon>Chordata</taxon>
        <taxon>Craniata</taxon>
        <taxon>Vertebrata</taxon>
        <taxon>Euteleostomi</taxon>
        <taxon>Mammalia</taxon>
        <taxon>Eutheria</taxon>
        <taxon>Laurasiatheria</taxon>
        <taxon>Artiodactyla</taxon>
        <taxon>Ruminantia</taxon>
        <taxon>Pecora</taxon>
        <taxon>Cervidae</taxon>
        <taxon>Cervinae</taxon>
        <taxon>Cervus</taxon>
    </lineage>
</organism>
<dbReference type="GO" id="GO:0006334">
    <property type="term" value="P:nucleosome assembly"/>
    <property type="evidence" value="ECO:0007669"/>
    <property type="project" value="InterPro"/>
</dbReference>
<dbReference type="Gene3D" id="3.30.1120.90">
    <property type="entry name" value="Nucleosome assembly protein"/>
    <property type="match status" value="1"/>
</dbReference>
<dbReference type="OrthoDB" id="9608677at2759"/>
<dbReference type="InterPro" id="IPR002164">
    <property type="entry name" value="NAP_family"/>
</dbReference>
<proteinExistence type="inferred from homology"/>